<protein>
    <submittedName>
        <fullName evidence="1">Uncharacterized protein</fullName>
    </submittedName>
</protein>
<reference evidence="1 2" key="1">
    <citation type="submission" date="2012-06" db="EMBL/GenBank/DDBJ databases">
        <title>The complete genome of Aequorivita sublithincola DSM 14238.</title>
        <authorList>
            <consortium name="US DOE Joint Genome Institute (JGI-PGF)"/>
            <person name="Lucas S."/>
            <person name="Copeland A."/>
            <person name="Lapidus A."/>
            <person name="Goodwin L."/>
            <person name="Pitluck S."/>
            <person name="Peters L."/>
            <person name="Munk A.C.C."/>
            <person name="Kyrpides N."/>
            <person name="Mavromatis K."/>
            <person name="Pagani I."/>
            <person name="Ivanova N."/>
            <person name="Ovchinnikova G."/>
            <person name="Zeytun A."/>
            <person name="Detter J.C."/>
            <person name="Han C."/>
            <person name="Land M."/>
            <person name="Hauser L."/>
            <person name="Markowitz V."/>
            <person name="Cheng J.-F."/>
            <person name="Hugenholtz P."/>
            <person name="Woyke T."/>
            <person name="Wu D."/>
            <person name="Tindall B."/>
            <person name="Faehnrich R."/>
            <person name="Brambilla E."/>
            <person name="Klenk H.-P."/>
            <person name="Eisen J.A."/>
        </authorList>
    </citation>
    <scope>NUCLEOTIDE SEQUENCE [LARGE SCALE GENOMIC DNA]</scope>
    <source>
        <strain evidence="2">DSM 14238 / LMG 21431 / ACAM 643 / 9-3</strain>
    </source>
</reference>
<evidence type="ECO:0000313" key="1">
    <source>
        <dbReference type="EMBL" id="AFL81612.1"/>
    </source>
</evidence>
<name>I3YX94_AEQSU</name>
<organism evidence="1 2">
    <name type="scientific">Aequorivita sublithincola (strain DSM 14238 / LMG 21431 / ACAM 643 / 9-3)</name>
    <dbReference type="NCBI Taxonomy" id="746697"/>
    <lineage>
        <taxon>Bacteria</taxon>
        <taxon>Pseudomonadati</taxon>
        <taxon>Bacteroidota</taxon>
        <taxon>Flavobacteriia</taxon>
        <taxon>Flavobacteriales</taxon>
        <taxon>Flavobacteriaceae</taxon>
        <taxon>Aequorivita</taxon>
    </lineage>
</organism>
<proteinExistence type="predicted"/>
<dbReference type="KEGG" id="asl:Aeqsu_2151"/>
<dbReference type="HOGENOM" id="CLU_1313246_0_0_10"/>
<dbReference type="Proteomes" id="UP000006049">
    <property type="component" value="Chromosome"/>
</dbReference>
<evidence type="ECO:0000313" key="2">
    <source>
        <dbReference type="Proteomes" id="UP000006049"/>
    </source>
</evidence>
<sequence length="209" mass="24908">MFKTYRSLIILEPYIAFYNTIKLNKKNYNSIISEFCLPSGYGNGLNISQPTHEMAHTWDHLQRLRGNLRVRLDHYSERNLQKIIKQSELSDSLTETNQRHRFQVENTKERISFEEMFHRYRLRIPRRQLSFHASGPNGYSLTDVREFYAEGYAVFNGGTRWLIQQARLYFYARELYNYLLQEVHGENLPTPDITQVIIETRQLPPLRST</sequence>
<accession>I3YX94</accession>
<dbReference type="AlphaFoldDB" id="I3YX94"/>
<dbReference type="OrthoDB" id="511992at2"/>
<dbReference type="EMBL" id="CP003280">
    <property type="protein sequence ID" value="AFL81612.1"/>
    <property type="molecule type" value="Genomic_DNA"/>
</dbReference>
<dbReference type="RefSeq" id="WP_014782865.1">
    <property type="nucleotide sequence ID" value="NC_018013.1"/>
</dbReference>
<keyword evidence="2" id="KW-1185">Reference proteome</keyword>
<gene>
    <name evidence="1" type="ordered locus">Aeqsu_2151</name>
</gene>